<dbReference type="InterPro" id="IPR052514">
    <property type="entry name" value="SAM-dependent_MTase"/>
</dbReference>
<comment type="caution">
    <text evidence="2">The sequence shown here is derived from an EMBL/GenBank/DDBJ whole genome shotgun (WGS) entry which is preliminary data.</text>
</comment>
<accession>A0A4R5AXN3</accession>
<dbReference type="InterPro" id="IPR006342">
    <property type="entry name" value="FkbM_mtfrase"/>
</dbReference>
<dbReference type="RefSeq" id="WP_131909714.1">
    <property type="nucleotide sequence ID" value="NZ_SMFM01000004.1"/>
</dbReference>
<dbReference type="GO" id="GO:0032259">
    <property type="term" value="P:methylation"/>
    <property type="evidence" value="ECO:0007669"/>
    <property type="project" value="UniProtKB-KW"/>
</dbReference>
<gene>
    <name evidence="2" type="ORF">E0F89_10405</name>
</gene>
<protein>
    <submittedName>
        <fullName evidence="2">FkbM family methyltransferase</fullName>
    </submittedName>
</protein>
<keyword evidence="2" id="KW-0489">Methyltransferase</keyword>
<name>A0A4R5AXN3_9FLAO</name>
<proteinExistence type="predicted"/>
<dbReference type="GO" id="GO:0008168">
    <property type="term" value="F:methyltransferase activity"/>
    <property type="evidence" value="ECO:0007669"/>
    <property type="project" value="UniProtKB-KW"/>
</dbReference>
<dbReference type="Gene3D" id="3.40.50.150">
    <property type="entry name" value="Vaccinia Virus protein VP39"/>
    <property type="match status" value="1"/>
</dbReference>
<evidence type="ECO:0000313" key="3">
    <source>
        <dbReference type="Proteomes" id="UP000295278"/>
    </source>
</evidence>
<feature type="domain" description="Methyltransferase FkbM" evidence="1">
    <location>
        <begin position="120"/>
        <end position="277"/>
    </location>
</feature>
<dbReference type="AlphaFoldDB" id="A0A4R5AXN3"/>
<dbReference type="InterPro" id="IPR029063">
    <property type="entry name" value="SAM-dependent_MTases_sf"/>
</dbReference>
<dbReference type="Proteomes" id="UP000295278">
    <property type="component" value="Unassembled WGS sequence"/>
</dbReference>
<organism evidence="2 3">
    <name type="scientific">Flavobacterium caseinilyticum</name>
    <dbReference type="NCBI Taxonomy" id="2541732"/>
    <lineage>
        <taxon>Bacteria</taxon>
        <taxon>Pseudomonadati</taxon>
        <taxon>Bacteroidota</taxon>
        <taxon>Flavobacteriia</taxon>
        <taxon>Flavobacteriales</taxon>
        <taxon>Flavobacteriaceae</taxon>
        <taxon>Flavobacterium</taxon>
    </lineage>
</organism>
<reference evidence="2 3" key="1">
    <citation type="submission" date="2019-03" db="EMBL/GenBank/DDBJ databases">
        <title>Flavobacterium AT-3-2 sp. nov., isolated from arctic soil.</title>
        <authorList>
            <person name="Chaudhary D.K."/>
        </authorList>
    </citation>
    <scope>NUCLEOTIDE SEQUENCE [LARGE SCALE GENOMIC DNA]</scope>
    <source>
        <strain evidence="2 3">AT-3-2</strain>
    </source>
</reference>
<dbReference type="Pfam" id="PF05050">
    <property type="entry name" value="Methyltransf_21"/>
    <property type="match status" value="1"/>
</dbReference>
<dbReference type="SUPFAM" id="SSF53335">
    <property type="entry name" value="S-adenosyl-L-methionine-dependent methyltransferases"/>
    <property type="match status" value="1"/>
</dbReference>
<evidence type="ECO:0000313" key="2">
    <source>
        <dbReference type="EMBL" id="TDD75964.1"/>
    </source>
</evidence>
<evidence type="ECO:0000259" key="1">
    <source>
        <dbReference type="Pfam" id="PF05050"/>
    </source>
</evidence>
<sequence length="293" mass="34370">MVNINKFTNFKRLDLKNIYVIFHYFIKKILKIRPNLNERSVFNYYNYLINLNGYLFEETQNTYVTDFKNNFDKRIKLRKNPSSDMEVFKQIFLLKEYLPVVNAYNENFCNEIDYCMNIIDAGANIGLTSLFFVESFNSLNIISIEPEIENFRVLEFNLNSVKNCKIVKINGAVWNSNCKISIVNDFRDQSNWSFRVEEKDGTDAIRAYSINQLIADNNFKVIDILKIDIEGSEKQVFTSASSNLDFLNCTKCIVVEIHDEFDCREEIYDILVNYGFVLHNEAELTIGINQKLK</sequence>
<dbReference type="PANTHER" id="PTHR34203">
    <property type="entry name" value="METHYLTRANSFERASE, FKBM FAMILY PROTEIN"/>
    <property type="match status" value="1"/>
</dbReference>
<dbReference type="NCBIfam" id="TIGR01444">
    <property type="entry name" value="fkbM_fam"/>
    <property type="match status" value="1"/>
</dbReference>
<keyword evidence="3" id="KW-1185">Reference proteome</keyword>
<dbReference type="OrthoDB" id="9812600at2"/>
<dbReference type="EMBL" id="SMFM01000004">
    <property type="protein sequence ID" value="TDD75964.1"/>
    <property type="molecule type" value="Genomic_DNA"/>
</dbReference>
<dbReference type="PANTHER" id="PTHR34203:SF15">
    <property type="entry name" value="SLL1173 PROTEIN"/>
    <property type="match status" value="1"/>
</dbReference>
<keyword evidence="2" id="KW-0808">Transferase</keyword>